<evidence type="ECO:0000313" key="3">
    <source>
        <dbReference type="EMBL" id="MFD0704267.1"/>
    </source>
</evidence>
<reference evidence="4" key="1">
    <citation type="journal article" date="2019" name="Int. J. Syst. Evol. Microbiol.">
        <title>The Global Catalogue of Microorganisms (GCM) 10K type strain sequencing project: providing services to taxonomists for standard genome sequencing and annotation.</title>
        <authorList>
            <consortium name="The Broad Institute Genomics Platform"/>
            <consortium name="The Broad Institute Genome Sequencing Center for Infectious Disease"/>
            <person name="Wu L."/>
            <person name="Ma J."/>
        </authorList>
    </citation>
    <scope>NUCLEOTIDE SEQUENCE [LARGE SCALE GENOMIC DNA]</scope>
    <source>
        <strain evidence="4">CCM 8604</strain>
    </source>
</reference>
<dbReference type="InterPro" id="IPR055382">
    <property type="entry name" value="DUF7601"/>
</dbReference>
<dbReference type="InterPro" id="IPR008454">
    <property type="entry name" value="Collagen-bd_Cna-like_B-typ_dom"/>
</dbReference>
<feature type="transmembrane region" description="Helical" evidence="1">
    <location>
        <begin position="676"/>
        <end position="697"/>
    </location>
</feature>
<keyword evidence="1" id="KW-0812">Transmembrane</keyword>
<keyword evidence="1" id="KW-1133">Transmembrane helix</keyword>
<dbReference type="EMBL" id="JBHTHQ010000006">
    <property type="protein sequence ID" value="MFD0704267.1"/>
    <property type="molecule type" value="Genomic_DNA"/>
</dbReference>
<dbReference type="InterPro" id="IPR036465">
    <property type="entry name" value="vWFA_dom_sf"/>
</dbReference>
<proteinExistence type="predicted"/>
<dbReference type="Pfam" id="PF24558">
    <property type="entry name" value="DUF7604"/>
    <property type="match status" value="1"/>
</dbReference>
<gene>
    <name evidence="3" type="ORF">ACFQY8_00650</name>
</gene>
<keyword evidence="4" id="KW-1185">Reference proteome</keyword>
<evidence type="ECO:0000259" key="2">
    <source>
        <dbReference type="PROSITE" id="PS50234"/>
    </source>
</evidence>
<dbReference type="InterPro" id="IPR002035">
    <property type="entry name" value="VWF_A"/>
</dbReference>
<accession>A0ABW2Y883</accession>
<sequence>MKRYWRGLLAFCVALVTIVATLFAIPPVKAEDVAPTTTLKKTITKIAGTDDQYELALSLLPKNGSAIQTVPMDVVFVADMSTSMEDNMSTGISRIEGLKRALVGYGGQDGFLKTVLSNPDNRVSFVSFGGLDDDHDYWQGGFARDAYDDSWTSLQWTGNLNTANTAARNLELAKDYCGSGYCGGTNIGAGIRSAGELLHSGRSNAKKVIVLLTDGEATHFYDERGYTLKDGDYTSGSAFQHDLRSALRRDLAQVGSIDGFYSIDYGTSAQSTLNTIHSLVQSTGVANSDAQGIFSANNEHELADSFKKIADKISSLALRQVSITDILSKYVELPNGAFDIRMTKTDASGNVTELNSNQVTFSRTANAQGKVEVVAKFADDYVLEDGASYEVRFKVQASQAAFDEIADNPHVTELHSNEDAYITYRYGTGTDVSNPVTKHYDDNPVFTPSKIDGIPVTVEWHAIHQSDIPDSIDVNLHQDGKDASYRSLTIQKGTNQGTFGSAAKGHTYSITSTDVDGFTKTIENVGTDQNPSYKIVYRQLPKLTVAKKVSGDLADKSKEFTLHVSAKSQDGSPLNGEYDATVQQENSDTLTHQKVTFTNGTTDVKLKHGQSITIDRMPLNATYSVTEDQASAKGYTATYENQTGTLSTDMTVTVTNTLPYVPQTATHTDTNSTTQLTVGVILAGAILLLSGLGVGLGKASKRS</sequence>
<dbReference type="SUPFAM" id="SSF53300">
    <property type="entry name" value="vWA-like"/>
    <property type="match status" value="1"/>
</dbReference>
<dbReference type="Pfam" id="PF05738">
    <property type="entry name" value="Cna_B"/>
    <property type="match status" value="1"/>
</dbReference>
<organism evidence="3 4">
    <name type="scientific">Alloscardovia venturai</name>
    <dbReference type="NCBI Taxonomy" id="1769421"/>
    <lineage>
        <taxon>Bacteria</taxon>
        <taxon>Bacillati</taxon>
        <taxon>Actinomycetota</taxon>
        <taxon>Actinomycetes</taxon>
        <taxon>Bifidobacteriales</taxon>
        <taxon>Bifidobacteriaceae</taxon>
        <taxon>Alloscardovia</taxon>
    </lineage>
</organism>
<dbReference type="InterPro" id="IPR055384">
    <property type="entry name" value="DUF7604"/>
</dbReference>
<dbReference type="PROSITE" id="PS50234">
    <property type="entry name" value="VWFA"/>
    <property type="match status" value="1"/>
</dbReference>
<comment type="caution">
    <text evidence="3">The sequence shown here is derived from an EMBL/GenBank/DDBJ whole genome shotgun (WGS) entry which is preliminary data.</text>
</comment>
<dbReference type="Proteomes" id="UP001597036">
    <property type="component" value="Unassembled WGS sequence"/>
</dbReference>
<dbReference type="Gene3D" id="3.40.50.410">
    <property type="entry name" value="von Willebrand factor, type A domain"/>
    <property type="match status" value="1"/>
</dbReference>
<evidence type="ECO:0000313" key="4">
    <source>
        <dbReference type="Proteomes" id="UP001597036"/>
    </source>
</evidence>
<dbReference type="Pfam" id="PF24547">
    <property type="entry name" value="DUF7601"/>
    <property type="match status" value="1"/>
</dbReference>
<name>A0ABW2Y883_9BIFI</name>
<protein>
    <submittedName>
        <fullName evidence="3">DUF5979 domain-containing protein</fullName>
    </submittedName>
</protein>
<keyword evidence="1" id="KW-0472">Membrane</keyword>
<evidence type="ECO:0000256" key="1">
    <source>
        <dbReference type="SAM" id="Phobius"/>
    </source>
</evidence>
<dbReference type="CDD" id="cd00198">
    <property type="entry name" value="vWFA"/>
    <property type="match status" value="1"/>
</dbReference>
<feature type="domain" description="VWFA" evidence="2">
    <location>
        <begin position="73"/>
        <end position="313"/>
    </location>
</feature>
<dbReference type="SMART" id="SM00327">
    <property type="entry name" value="VWA"/>
    <property type="match status" value="1"/>
</dbReference>
<dbReference type="Gene3D" id="2.60.40.1140">
    <property type="entry name" value="Collagen-binding surface protein Cna, B-type domain"/>
    <property type="match status" value="2"/>
</dbReference>
<dbReference type="RefSeq" id="WP_377937635.1">
    <property type="nucleotide sequence ID" value="NZ_JBHTHQ010000006.1"/>
</dbReference>